<feature type="transmembrane region" description="Helical" evidence="5">
    <location>
        <begin position="328"/>
        <end position="347"/>
    </location>
</feature>
<evidence type="ECO:0000256" key="5">
    <source>
        <dbReference type="SAM" id="Phobius"/>
    </source>
</evidence>
<sequence length="362" mass="40117">MLINSLTDNLNVKIPDLSVLLPIMGTIGLILIVLEGSLDLTIDSSKKKLIANSITSSIVLLLVFVTLITLVLVYIYHFSLRQSLINSIPLGIISSAVAIPSASGLIKTDKEFVIYESSISDIFGILAFDFIIANTTSIGKGLVGFAFEILATIILSVVFSSALAYILHKINHHVKYIIITTAIILVYSLAKLAHLPSLLVVLIFGLVMNNNHLFRNKFSSKVIDFQSFDSELISFKHITGELTFIIRSFFFIMFGFYTNIFDVLDIDSLIFASLVTVSIFILRAIFFKTVIKTPLNPLLFFAPRGLITILLFMNIPEDLLLPSMNKGLITQIIFLTILMMTFGNVFLGKVGINLDKNLPKES</sequence>
<dbReference type="AlphaFoldDB" id="A0A5K7SH48"/>
<keyword evidence="3" id="KW-0050">Antiport</keyword>
<organism evidence="6 7">
    <name type="scientific">Aquipluma nitroreducens</name>
    <dbReference type="NCBI Taxonomy" id="2010828"/>
    <lineage>
        <taxon>Bacteria</taxon>
        <taxon>Pseudomonadati</taxon>
        <taxon>Bacteroidota</taxon>
        <taxon>Bacteroidia</taxon>
        <taxon>Marinilabiliales</taxon>
        <taxon>Prolixibacteraceae</taxon>
        <taxon>Aquipluma</taxon>
    </lineage>
</organism>
<keyword evidence="5" id="KW-0472">Membrane</keyword>
<keyword evidence="2" id="KW-0813">Transport</keyword>
<gene>
    <name evidence="6" type="ORF">AQPE_5003</name>
</gene>
<feature type="transmembrane region" description="Helical" evidence="5">
    <location>
        <begin position="113"/>
        <end position="133"/>
    </location>
</feature>
<comment type="subcellular location">
    <subcellularLocation>
        <location evidence="1">Cell membrane</location>
        <topology evidence="1">Multi-pass membrane protein</topology>
    </subcellularLocation>
</comment>
<protein>
    <submittedName>
        <fullName evidence="6">Sodium/hydrogen exchanger</fullName>
    </submittedName>
</protein>
<evidence type="ECO:0000256" key="3">
    <source>
        <dbReference type="ARBA" id="ARBA00022449"/>
    </source>
</evidence>
<keyword evidence="5" id="KW-1133">Transmembrane helix</keyword>
<keyword evidence="7" id="KW-1185">Reference proteome</keyword>
<dbReference type="GO" id="GO:0006811">
    <property type="term" value="P:monoatomic ion transport"/>
    <property type="evidence" value="ECO:0007669"/>
    <property type="project" value="UniProtKB-KW"/>
</dbReference>
<feature type="transmembrane region" description="Helical" evidence="5">
    <location>
        <begin position="88"/>
        <end position="106"/>
    </location>
</feature>
<evidence type="ECO:0000313" key="7">
    <source>
        <dbReference type="Proteomes" id="UP001193389"/>
    </source>
</evidence>
<feature type="transmembrane region" description="Helical" evidence="5">
    <location>
        <begin position="54"/>
        <end position="76"/>
    </location>
</feature>
<name>A0A5K7SH48_9BACT</name>
<reference evidence="6" key="1">
    <citation type="journal article" date="2020" name="Int. J. Syst. Evol. Microbiol.">
        <title>Aquipluma nitroreducens gen. nov. sp. nov., a novel facultatively anaerobic bacterium isolated from a freshwater lake.</title>
        <authorList>
            <person name="Watanabe M."/>
            <person name="Kojima H."/>
            <person name="Fukui M."/>
        </authorList>
    </citation>
    <scope>NUCLEOTIDE SEQUENCE</scope>
    <source>
        <strain evidence="6">MeG22</strain>
    </source>
</reference>
<dbReference type="GO" id="GO:0005886">
    <property type="term" value="C:plasma membrane"/>
    <property type="evidence" value="ECO:0007669"/>
    <property type="project" value="UniProtKB-SubCell"/>
</dbReference>
<feature type="transmembrane region" description="Helical" evidence="5">
    <location>
        <begin position="174"/>
        <end position="190"/>
    </location>
</feature>
<keyword evidence="5" id="KW-0812">Transmembrane</keyword>
<evidence type="ECO:0000313" key="6">
    <source>
        <dbReference type="EMBL" id="BBE20809.1"/>
    </source>
</evidence>
<feature type="transmembrane region" description="Helical" evidence="5">
    <location>
        <begin position="269"/>
        <end position="286"/>
    </location>
</feature>
<feature type="transmembrane region" description="Helical" evidence="5">
    <location>
        <begin position="298"/>
        <end position="316"/>
    </location>
</feature>
<keyword evidence="4" id="KW-0406">Ion transport</keyword>
<feature type="transmembrane region" description="Helical" evidence="5">
    <location>
        <begin position="20"/>
        <end position="42"/>
    </location>
</feature>
<feature type="transmembrane region" description="Helical" evidence="5">
    <location>
        <begin position="145"/>
        <end position="167"/>
    </location>
</feature>
<feature type="transmembrane region" description="Helical" evidence="5">
    <location>
        <begin position="235"/>
        <end position="257"/>
    </location>
</feature>
<dbReference type="PANTHER" id="PTHR32507">
    <property type="entry name" value="NA(+)/H(+) ANTIPORTER 1"/>
    <property type="match status" value="1"/>
</dbReference>
<dbReference type="GO" id="GO:0015297">
    <property type="term" value="F:antiporter activity"/>
    <property type="evidence" value="ECO:0007669"/>
    <property type="project" value="UniProtKB-KW"/>
</dbReference>
<dbReference type="PANTHER" id="PTHR32507:SF0">
    <property type="entry name" value="NA(+)_H(+) ANTIPORTER 2-RELATED"/>
    <property type="match status" value="1"/>
</dbReference>
<dbReference type="Proteomes" id="UP001193389">
    <property type="component" value="Chromosome"/>
</dbReference>
<evidence type="ECO:0000256" key="4">
    <source>
        <dbReference type="ARBA" id="ARBA00023065"/>
    </source>
</evidence>
<dbReference type="KEGG" id="anf:AQPE_5003"/>
<evidence type="ECO:0000256" key="1">
    <source>
        <dbReference type="ARBA" id="ARBA00004651"/>
    </source>
</evidence>
<accession>A0A5K7SH48</accession>
<dbReference type="EMBL" id="AP018694">
    <property type="protein sequence ID" value="BBE20809.1"/>
    <property type="molecule type" value="Genomic_DNA"/>
</dbReference>
<evidence type="ECO:0000256" key="2">
    <source>
        <dbReference type="ARBA" id="ARBA00022448"/>
    </source>
</evidence>
<proteinExistence type="predicted"/>